<keyword evidence="2" id="KW-1185">Reference proteome</keyword>
<dbReference type="OrthoDB" id="449062at2759"/>
<dbReference type="SUPFAM" id="SSF48371">
    <property type="entry name" value="ARM repeat"/>
    <property type="match status" value="1"/>
</dbReference>
<dbReference type="Proteomes" id="UP000054560">
    <property type="component" value="Unassembled WGS sequence"/>
</dbReference>
<proteinExistence type="predicted"/>
<dbReference type="RefSeq" id="XP_014152603.1">
    <property type="nucleotide sequence ID" value="XM_014297128.1"/>
</dbReference>
<dbReference type="Gene3D" id="1.25.10.10">
    <property type="entry name" value="Leucine-rich Repeat Variant"/>
    <property type="match status" value="1"/>
</dbReference>
<evidence type="ECO:0000313" key="2">
    <source>
        <dbReference type="Proteomes" id="UP000054560"/>
    </source>
</evidence>
<dbReference type="AlphaFoldDB" id="A0A0L0FQ96"/>
<dbReference type="InterPro" id="IPR011989">
    <property type="entry name" value="ARM-like"/>
</dbReference>
<dbReference type="EMBL" id="KQ242439">
    <property type="protein sequence ID" value="KNC78701.1"/>
    <property type="molecule type" value="Genomic_DNA"/>
</dbReference>
<organism evidence="1 2">
    <name type="scientific">Sphaeroforma arctica JP610</name>
    <dbReference type="NCBI Taxonomy" id="667725"/>
    <lineage>
        <taxon>Eukaryota</taxon>
        <taxon>Ichthyosporea</taxon>
        <taxon>Ichthyophonida</taxon>
        <taxon>Sphaeroforma</taxon>
    </lineage>
</organism>
<accession>A0A0L0FQ96</accession>
<dbReference type="GeneID" id="25909377"/>
<evidence type="ECO:0000313" key="1">
    <source>
        <dbReference type="EMBL" id="KNC78701.1"/>
    </source>
</evidence>
<name>A0A0L0FQ96_9EUKA</name>
<protein>
    <recommendedName>
        <fullName evidence="3">Armadillo repeat-containing domain-containing protein</fullName>
    </recommendedName>
</protein>
<gene>
    <name evidence="1" type="ORF">SARC_08873</name>
</gene>
<sequence>MHVSVYLHTNTLSPVNTNEFRIFSHLSISQANQIKLKQEALTAELRPILTCIDANDNDRLKLLASLEKVRRLATKHISSASLRTVFIKEDVHTQASELLKKKQDQPEVASAAMGVLAVVLKPSAKGAPPRDDVGQAAIQLILDNQDNRDVLINGLRLIVTVCIIQEAHESLFENDEIFKVLDLAFESKDRTAQEEACRTIQKVCSTASADTRGILLDHGYHVRVLLMLRELESPEALECALGALANLAHKNERNAELIDVGAIDGIHTIVNDNFDEQGVVMRGVGALLNLAVFGMTYNM</sequence>
<evidence type="ECO:0008006" key="3">
    <source>
        <dbReference type="Google" id="ProtNLM"/>
    </source>
</evidence>
<dbReference type="InterPro" id="IPR016024">
    <property type="entry name" value="ARM-type_fold"/>
</dbReference>
<reference evidence="1 2" key="1">
    <citation type="submission" date="2011-02" db="EMBL/GenBank/DDBJ databases">
        <title>The Genome Sequence of Sphaeroforma arctica JP610.</title>
        <authorList>
            <consortium name="The Broad Institute Genome Sequencing Platform"/>
            <person name="Russ C."/>
            <person name="Cuomo C."/>
            <person name="Young S.K."/>
            <person name="Zeng Q."/>
            <person name="Gargeya S."/>
            <person name="Alvarado L."/>
            <person name="Berlin A."/>
            <person name="Chapman S.B."/>
            <person name="Chen Z."/>
            <person name="Freedman E."/>
            <person name="Gellesch M."/>
            <person name="Goldberg J."/>
            <person name="Griggs A."/>
            <person name="Gujja S."/>
            <person name="Heilman E."/>
            <person name="Heiman D."/>
            <person name="Howarth C."/>
            <person name="Mehta T."/>
            <person name="Neiman D."/>
            <person name="Pearson M."/>
            <person name="Roberts A."/>
            <person name="Saif S."/>
            <person name="Shea T."/>
            <person name="Shenoy N."/>
            <person name="Sisk P."/>
            <person name="Stolte C."/>
            <person name="Sykes S."/>
            <person name="White J."/>
            <person name="Yandava C."/>
            <person name="Burger G."/>
            <person name="Gray M.W."/>
            <person name="Holland P.W.H."/>
            <person name="King N."/>
            <person name="Lang F.B.F."/>
            <person name="Roger A.J."/>
            <person name="Ruiz-Trillo I."/>
            <person name="Haas B."/>
            <person name="Nusbaum C."/>
            <person name="Birren B."/>
        </authorList>
    </citation>
    <scope>NUCLEOTIDE SEQUENCE [LARGE SCALE GENOMIC DNA]</scope>
    <source>
        <strain evidence="1 2">JP610</strain>
    </source>
</reference>